<feature type="transmembrane region" description="Helical" evidence="1">
    <location>
        <begin position="31"/>
        <end position="50"/>
    </location>
</feature>
<name>A0AAJ2KY60_ALKPS</name>
<evidence type="ECO:0000256" key="1">
    <source>
        <dbReference type="SAM" id="Phobius"/>
    </source>
</evidence>
<evidence type="ECO:0000313" key="2">
    <source>
        <dbReference type="EMBL" id="MDV2883933.1"/>
    </source>
</evidence>
<comment type="caution">
    <text evidence="2">The sequence shown here is derived from an EMBL/GenBank/DDBJ whole genome shotgun (WGS) entry which is preliminary data.</text>
</comment>
<protein>
    <submittedName>
        <fullName evidence="2">Multidrug resistance efflux transporter family protein</fullName>
    </submittedName>
</protein>
<dbReference type="RefSeq" id="WP_289236105.1">
    <property type="nucleotide sequence ID" value="NZ_CP117835.1"/>
</dbReference>
<keyword evidence="1" id="KW-0812">Transmembrane</keyword>
<feature type="transmembrane region" description="Helical" evidence="1">
    <location>
        <begin position="230"/>
        <end position="249"/>
    </location>
</feature>
<dbReference type="EMBL" id="JAWJAY010000001">
    <property type="protein sequence ID" value="MDV2883933.1"/>
    <property type="molecule type" value="Genomic_DNA"/>
</dbReference>
<reference evidence="2" key="1">
    <citation type="submission" date="2023-10" db="EMBL/GenBank/DDBJ databases">
        <title>Screening of Alkalihalophilus pseudofirmusBZ-TG-HK211 and Its Alleviation of Salt Stress on Rapeseed Growth.</title>
        <authorList>
            <person name="Zhao B."/>
            <person name="Guo T."/>
        </authorList>
    </citation>
    <scope>NUCLEOTIDE SEQUENCE</scope>
    <source>
        <strain evidence="2">BZ-TG-HK211</strain>
    </source>
</reference>
<feature type="transmembrane region" description="Helical" evidence="1">
    <location>
        <begin position="198"/>
        <end position="218"/>
    </location>
</feature>
<sequence>MKAILIGLLASVFFSLTFILNRSMELEGGSWYWSASLRFFFMVPFLLLIVWLRGGLADLFKEMKKHPREWFIWSFFGFVVFYAPITYAAGFGPGWLIAGTWQTTIVAGLLLAPLFYETIRTTDGVVRKPQKILLHSLWPSVIILAGVFFVQLEQSSGVSALILLGSVIPVVIAAFAYPLGNRKMLELVDGSIDTFQRVLGMTLMSLPWWVLLAGYGFIAEGLPSQSQVTQSFIVALSSGIIATVLFFFATNLVRHEPQKLAAVEATQSGSVVFAFLGELLLLGGAFPSIVGLFGLLTIVTGMIIHSFHSRGKPKHAKTAAAKSV</sequence>
<gene>
    <name evidence="2" type="ORF">RYX45_01980</name>
</gene>
<keyword evidence="1" id="KW-0472">Membrane</keyword>
<feature type="transmembrane region" description="Helical" evidence="1">
    <location>
        <begin position="261"/>
        <end position="282"/>
    </location>
</feature>
<dbReference type="Proteomes" id="UP001285636">
    <property type="component" value="Unassembled WGS sequence"/>
</dbReference>
<feature type="transmembrane region" description="Helical" evidence="1">
    <location>
        <begin position="288"/>
        <end position="307"/>
    </location>
</feature>
<keyword evidence="1" id="KW-1133">Transmembrane helix</keyword>
<proteinExistence type="predicted"/>
<feature type="transmembrane region" description="Helical" evidence="1">
    <location>
        <begin position="70"/>
        <end position="89"/>
    </location>
</feature>
<feature type="transmembrane region" description="Helical" evidence="1">
    <location>
        <begin position="95"/>
        <end position="116"/>
    </location>
</feature>
<evidence type="ECO:0000313" key="3">
    <source>
        <dbReference type="Proteomes" id="UP001285636"/>
    </source>
</evidence>
<organism evidence="2 3">
    <name type="scientific">Alkalihalophilus pseudofirmus</name>
    <name type="common">Bacillus pseudofirmus</name>
    <dbReference type="NCBI Taxonomy" id="79885"/>
    <lineage>
        <taxon>Bacteria</taxon>
        <taxon>Bacillati</taxon>
        <taxon>Bacillota</taxon>
        <taxon>Bacilli</taxon>
        <taxon>Bacillales</taxon>
        <taxon>Bacillaceae</taxon>
        <taxon>Alkalihalophilus</taxon>
    </lineage>
</organism>
<dbReference type="AlphaFoldDB" id="A0AAJ2KY60"/>
<dbReference type="InterPro" id="IPR032713">
    <property type="entry name" value="EmrE"/>
</dbReference>
<feature type="transmembrane region" description="Helical" evidence="1">
    <location>
        <begin position="132"/>
        <end position="152"/>
    </location>
</feature>
<dbReference type="Pfam" id="PF13536">
    <property type="entry name" value="EmrE"/>
    <property type="match status" value="1"/>
</dbReference>
<feature type="transmembrane region" description="Helical" evidence="1">
    <location>
        <begin position="158"/>
        <end position="177"/>
    </location>
</feature>
<accession>A0AAJ2KY60</accession>